<keyword evidence="1" id="KW-1133">Transmembrane helix</keyword>
<feature type="transmembrane region" description="Helical" evidence="1">
    <location>
        <begin position="506"/>
        <end position="526"/>
    </location>
</feature>
<evidence type="ECO:0000313" key="3">
    <source>
        <dbReference type="Proteomes" id="UP000663305"/>
    </source>
</evidence>
<dbReference type="EMBL" id="CP064789">
    <property type="protein sequence ID" value="QSG10684.1"/>
    <property type="molecule type" value="Genomic_DNA"/>
</dbReference>
<proteinExistence type="predicted"/>
<dbReference type="Proteomes" id="UP000663305">
    <property type="component" value="Chromosome"/>
</dbReference>
<reference evidence="2" key="1">
    <citation type="submission" date="2020-11" db="EMBL/GenBank/DDBJ databases">
        <title>Carbohydrate-dependent, anaerobic sulfur respiration: A novel catabolism in halophilic archaea.</title>
        <authorList>
            <person name="Sorokin D.Y."/>
            <person name="Messina E."/>
            <person name="Smedile F."/>
            <person name="La Cono V."/>
            <person name="Hallsworth J.E."/>
            <person name="Yakimov M.M."/>
        </authorList>
    </citation>
    <scope>NUCLEOTIDE SEQUENCE</scope>
    <source>
        <strain evidence="2">HSR-Bgl</strain>
    </source>
</reference>
<sequence length="527" mass="56007">MTLLVVLAATVALVSATGVFAQEIERDGGITRGEPDLDVWATEDEVTPGSDSPLEVTIQNNGDLDFGSQAETVLTARGVTIEVEDAGPFESAAGKTGLGRIQDGVSRTVPLELEVPNDIEPGTYDVEVEIEYEYTNRVTSDGRQQRLSESDTHEIEVVVPDEPQFELGAVETDIAPGTTDTASVEIENVGTEPANETRVSFTGAGGVTIDGGASENYLGDLEPGEAATTTVEAAVAESSGAATTSIEAAFTYTDGNGIERQGTSDRARFSLGESQSFSISNLEGTLAVGYDGIVSGTVRNDGPRTVDDAVLIVEPMSDSIVVEDTRYALPEMRPGTTANFSYPTDVTGNADPGDRQVRFTVEYTGSGDTTLQDGPLSERITVNDVSDEFSIGGDRESIRQGESREIVLEITNERPETLSNIDAKLYDDSPFDATDDEAFVSELEPGESAQLQFAVSAERGAPVETHPIELDFEYDTERGDTVLSDTYQYPIDVEASEDDSGGVPTWALGAAALAVIVVGAAIWSRYR</sequence>
<dbReference type="InterPro" id="IPR013783">
    <property type="entry name" value="Ig-like_fold"/>
</dbReference>
<dbReference type="Gene3D" id="2.60.40.10">
    <property type="entry name" value="Immunoglobulins"/>
    <property type="match status" value="1"/>
</dbReference>
<dbReference type="PANTHER" id="PTHR35902:SF3">
    <property type="entry name" value="NPCBM-ASSOCIATED, NEW3 DOMAIN OF ALPHA-GALACTOSIDASE"/>
    <property type="match status" value="1"/>
</dbReference>
<accession>A0A897NE40</accession>
<organism evidence="2 3">
    <name type="scientific">Halapricum desulfuricans</name>
    <dbReference type="NCBI Taxonomy" id="2841257"/>
    <lineage>
        <taxon>Archaea</taxon>
        <taxon>Methanobacteriati</taxon>
        <taxon>Methanobacteriota</taxon>
        <taxon>Stenosarchaea group</taxon>
        <taxon>Halobacteria</taxon>
        <taxon>Halobacteriales</taxon>
        <taxon>Haloarculaceae</taxon>
        <taxon>Halapricum</taxon>
    </lineage>
</organism>
<name>A0A897NE40_9EURY</name>
<dbReference type="PANTHER" id="PTHR35902">
    <property type="entry name" value="S-LAYER DOMAIN-LIKE PROTEIN-RELATED"/>
    <property type="match status" value="1"/>
</dbReference>
<protein>
    <submittedName>
        <fullName evidence="2">S-layer protein</fullName>
    </submittedName>
</protein>
<evidence type="ECO:0000313" key="2">
    <source>
        <dbReference type="EMBL" id="QSG10684.1"/>
    </source>
</evidence>
<gene>
    <name evidence="2" type="ORF">HSBGL_0245</name>
</gene>
<dbReference type="AlphaFoldDB" id="A0A897NE40"/>
<evidence type="ECO:0000256" key="1">
    <source>
        <dbReference type="SAM" id="Phobius"/>
    </source>
</evidence>
<keyword evidence="1" id="KW-0812">Transmembrane</keyword>
<keyword evidence="1" id="KW-0472">Membrane</keyword>